<dbReference type="RefSeq" id="WP_183685578.1">
    <property type="nucleotide sequence ID" value="NZ_JABDTL010000002.1"/>
</dbReference>
<accession>A0A841GR53</accession>
<gene>
    <name evidence="1" type="ORF">HNQ61_001669</name>
</gene>
<sequence>MLEKTTHPDAIYGLWAGVDEALRRGLLDYGKQEPVEAEPELVEAA</sequence>
<protein>
    <submittedName>
        <fullName evidence="1">Uncharacterized protein</fullName>
    </submittedName>
</protein>
<comment type="caution">
    <text evidence="1">The sequence shown here is derived from an EMBL/GenBank/DDBJ whole genome shotgun (WGS) entry which is preliminary data.</text>
</comment>
<dbReference type="EMBL" id="JACHIA010000003">
    <property type="protein sequence ID" value="MBB6070052.1"/>
    <property type="molecule type" value="Genomic_DNA"/>
</dbReference>
<keyword evidence="2" id="KW-1185">Reference proteome</keyword>
<dbReference type="AlphaFoldDB" id="A0A841GR53"/>
<evidence type="ECO:0000313" key="2">
    <source>
        <dbReference type="Proteomes" id="UP000582837"/>
    </source>
</evidence>
<reference evidence="1 2" key="1">
    <citation type="submission" date="2020-08" db="EMBL/GenBank/DDBJ databases">
        <title>Genomic Encyclopedia of Type Strains, Phase IV (KMG-IV): sequencing the most valuable type-strain genomes for metagenomic binning, comparative biology and taxonomic classification.</title>
        <authorList>
            <person name="Goeker M."/>
        </authorList>
    </citation>
    <scope>NUCLEOTIDE SEQUENCE [LARGE SCALE GENOMIC DNA]</scope>
    <source>
        <strain evidence="1 2">DSM 29007</strain>
    </source>
</reference>
<organism evidence="1 2">
    <name type="scientific">Longimicrobium terrae</name>
    <dbReference type="NCBI Taxonomy" id="1639882"/>
    <lineage>
        <taxon>Bacteria</taxon>
        <taxon>Pseudomonadati</taxon>
        <taxon>Gemmatimonadota</taxon>
        <taxon>Longimicrobiia</taxon>
        <taxon>Longimicrobiales</taxon>
        <taxon>Longimicrobiaceae</taxon>
        <taxon>Longimicrobium</taxon>
    </lineage>
</organism>
<dbReference type="Proteomes" id="UP000582837">
    <property type="component" value="Unassembled WGS sequence"/>
</dbReference>
<proteinExistence type="predicted"/>
<evidence type="ECO:0000313" key="1">
    <source>
        <dbReference type="EMBL" id="MBB6070052.1"/>
    </source>
</evidence>
<name>A0A841GR53_9BACT</name>